<dbReference type="GO" id="GO:0005524">
    <property type="term" value="F:ATP binding"/>
    <property type="evidence" value="ECO:0007669"/>
    <property type="project" value="UniProtKB-UniRule"/>
</dbReference>
<dbReference type="GO" id="GO:0003777">
    <property type="term" value="F:microtubule motor activity"/>
    <property type="evidence" value="ECO:0000318"/>
    <property type="project" value="GO_Central"/>
</dbReference>
<dbReference type="PROSITE" id="PS50067">
    <property type="entry name" value="KINESIN_MOTOR_2"/>
    <property type="match status" value="1"/>
</dbReference>
<reference evidence="4 5" key="1">
    <citation type="journal article" date="2004" name="Science">
        <title>The genome of the diatom Thalassiosira pseudonana: ecology, evolution, and metabolism.</title>
        <authorList>
            <person name="Armbrust E.V."/>
            <person name="Berges J.A."/>
            <person name="Bowler C."/>
            <person name="Green B.R."/>
            <person name="Martinez D."/>
            <person name="Putnam N.H."/>
            <person name="Zhou S."/>
            <person name="Allen A.E."/>
            <person name="Apt K.E."/>
            <person name="Bechner M."/>
            <person name="Brzezinski M.A."/>
            <person name="Chaal B.K."/>
            <person name="Chiovitti A."/>
            <person name="Davis A.K."/>
            <person name="Demarest M.S."/>
            <person name="Detter J.C."/>
            <person name="Glavina T."/>
            <person name="Goodstein D."/>
            <person name="Hadi M.Z."/>
            <person name="Hellsten U."/>
            <person name="Hildebrand M."/>
            <person name="Jenkins B.D."/>
            <person name="Jurka J."/>
            <person name="Kapitonov V.V."/>
            <person name="Kroger N."/>
            <person name="Lau W.W."/>
            <person name="Lane T.W."/>
            <person name="Larimer F.W."/>
            <person name="Lippmeier J.C."/>
            <person name="Lucas S."/>
            <person name="Medina M."/>
            <person name="Montsant A."/>
            <person name="Obornik M."/>
            <person name="Parker M.S."/>
            <person name="Palenik B."/>
            <person name="Pazour G.J."/>
            <person name="Richardson P.M."/>
            <person name="Rynearson T.A."/>
            <person name="Saito M.A."/>
            <person name="Schwartz D.C."/>
            <person name="Thamatrakoln K."/>
            <person name="Valentin K."/>
            <person name="Vardi A."/>
            <person name="Wilkerson F.P."/>
            <person name="Rokhsar D.S."/>
        </authorList>
    </citation>
    <scope>NUCLEOTIDE SEQUENCE [LARGE SCALE GENOMIC DNA]</scope>
    <source>
        <strain evidence="4 5">CCMP1335</strain>
    </source>
</reference>
<evidence type="ECO:0000256" key="2">
    <source>
        <dbReference type="SAM" id="Coils"/>
    </source>
</evidence>
<dbReference type="HOGENOM" id="CLU_523297_0_0_1"/>
<dbReference type="InParanoid" id="B8BR44"/>
<dbReference type="OMA" id="NERDEMT"/>
<reference evidence="4 5" key="2">
    <citation type="journal article" date="2008" name="Nature">
        <title>The Phaeodactylum genome reveals the evolutionary history of diatom genomes.</title>
        <authorList>
            <person name="Bowler C."/>
            <person name="Allen A.E."/>
            <person name="Badger J.H."/>
            <person name="Grimwood J."/>
            <person name="Jabbari K."/>
            <person name="Kuo A."/>
            <person name="Maheswari U."/>
            <person name="Martens C."/>
            <person name="Maumus F."/>
            <person name="Otillar R.P."/>
            <person name="Rayko E."/>
            <person name="Salamov A."/>
            <person name="Vandepoele K."/>
            <person name="Beszteri B."/>
            <person name="Gruber A."/>
            <person name="Heijde M."/>
            <person name="Katinka M."/>
            <person name="Mock T."/>
            <person name="Valentin K."/>
            <person name="Verret F."/>
            <person name="Berges J.A."/>
            <person name="Brownlee C."/>
            <person name="Cadoret J.P."/>
            <person name="Chiovitti A."/>
            <person name="Choi C.J."/>
            <person name="Coesel S."/>
            <person name="De Martino A."/>
            <person name="Detter J.C."/>
            <person name="Durkin C."/>
            <person name="Falciatore A."/>
            <person name="Fournet J."/>
            <person name="Haruta M."/>
            <person name="Huysman M.J."/>
            <person name="Jenkins B.D."/>
            <person name="Jiroutova K."/>
            <person name="Jorgensen R.E."/>
            <person name="Joubert Y."/>
            <person name="Kaplan A."/>
            <person name="Kroger N."/>
            <person name="Kroth P.G."/>
            <person name="La Roche J."/>
            <person name="Lindquist E."/>
            <person name="Lommer M."/>
            <person name="Martin-Jezequel V."/>
            <person name="Lopez P.J."/>
            <person name="Lucas S."/>
            <person name="Mangogna M."/>
            <person name="McGinnis K."/>
            <person name="Medlin L.K."/>
            <person name="Montsant A."/>
            <person name="Oudot-Le Secq M.P."/>
            <person name="Napoli C."/>
            <person name="Obornik M."/>
            <person name="Parker M.S."/>
            <person name="Petit J.L."/>
            <person name="Porcel B.M."/>
            <person name="Poulsen N."/>
            <person name="Robison M."/>
            <person name="Rychlewski L."/>
            <person name="Rynearson T.A."/>
            <person name="Schmutz J."/>
            <person name="Shapiro H."/>
            <person name="Siaut M."/>
            <person name="Stanley M."/>
            <person name="Sussman M.R."/>
            <person name="Taylor A.R."/>
            <person name="Vardi A."/>
            <person name="von Dassow P."/>
            <person name="Vyverman W."/>
            <person name="Willis A."/>
            <person name="Wyrwicz L.S."/>
            <person name="Rokhsar D.S."/>
            <person name="Weissenbach J."/>
            <person name="Armbrust E.V."/>
            <person name="Green B.R."/>
            <person name="Van de Peer Y."/>
            <person name="Grigoriev I.V."/>
        </authorList>
    </citation>
    <scope>NUCLEOTIDE SEQUENCE [LARGE SCALE GENOMIC DNA]</scope>
    <source>
        <strain evidence="4 5">CCMP1335</strain>
    </source>
</reference>
<feature type="binding site" evidence="1">
    <location>
        <begin position="12"/>
        <end position="19"/>
    </location>
    <ligand>
        <name>ATP</name>
        <dbReference type="ChEBI" id="CHEBI:30616"/>
    </ligand>
</feature>
<dbReference type="InterPro" id="IPR001752">
    <property type="entry name" value="Kinesin_motor_dom"/>
</dbReference>
<dbReference type="AlphaFoldDB" id="B8BR44"/>
<evidence type="ECO:0000259" key="3">
    <source>
        <dbReference type="PROSITE" id="PS50067"/>
    </source>
</evidence>
<dbReference type="InterPro" id="IPR027417">
    <property type="entry name" value="P-loop_NTPase"/>
</dbReference>
<keyword evidence="5" id="KW-1185">Reference proteome</keyword>
<feature type="coiled-coil region" evidence="2">
    <location>
        <begin position="310"/>
        <end position="337"/>
    </location>
</feature>
<dbReference type="PaxDb" id="35128-Thaps260980"/>
<keyword evidence="2" id="KW-0175">Coiled coil</keyword>
<dbReference type="STRING" id="35128.B8BR44"/>
<dbReference type="PANTHER" id="PTHR24115:SF1004">
    <property type="entry name" value="KINESIN-LIKE PROTEIN KIF15"/>
    <property type="match status" value="1"/>
</dbReference>
<dbReference type="GO" id="GO:0005871">
    <property type="term" value="C:kinesin complex"/>
    <property type="evidence" value="ECO:0000318"/>
    <property type="project" value="GO_Central"/>
</dbReference>
<dbReference type="Gene3D" id="3.40.850.10">
    <property type="entry name" value="Kinesin motor domain"/>
    <property type="match status" value="1"/>
</dbReference>
<dbReference type="PRINTS" id="PR00380">
    <property type="entry name" value="KINESINHEAVY"/>
</dbReference>
<dbReference type="GO" id="GO:0005737">
    <property type="term" value="C:cytoplasm"/>
    <property type="evidence" value="ECO:0000318"/>
    <property type="project" value="GO_Central"/>
</dbReference>
<gene>
    <name evidence="4" type="ORF">THAPSDRAFT_260980</name>
</gene>
<dbReference type="PANTHER" id="PTHR24115">
    <property type="entry name" value="KINESIN-RELATED"/>
    <property type="match status" value="1"/>
</dbReference>
<evidence type="ECO:0000313" key="5">
    <source>
        <dbReference type="Proteomes" id="UP000001449"/>
    </source>
</evidence>
<keyword evidence="1" id="KW-0547">Nucleotide-binding</keyword>
<dbReference type="GO" id="GO:0007018">
    <property type="term" value="P:microtubule-based movement"/>
    <property type="evidence" value="ECO:0000318"/>
    <property type="project" value="GO_Central"/>
</dbReference>
<proteinExistence type="inferred from homology"/>
<keyword evidence="1" id="KW-0067">ATP-binding</keyword>
<evidence type="ECO:0000256" key="1">
    <source>
        <dbReference type="PROSITE-ProRule" id="PRU00283"/>
    </source>
</evidence>
<name>B8BR44_THAPS</name>
<accession>B8BR44</accession>
<keyword evidence="1" id="KW-0505">Motor protein</keyword>
<dbReference type="EMBL" id="CM000638">
    <property type="protein sequence ID" value="EED95904.1"/>
    <property type="molecule type" value="Genomic_DNA"/>
</dbReference>
<dbReference type="InterPro" id="IPR027640">
    <property type="entry name" value="Kinesin-like_fam"/>
</dbReference>
<feature type="domain" description="Kinesin motor" evidence="3">
    <location>
        <begin position="1"/>
        <end position="252"/>
    </location>
</feature>
<dbReference type="Proteomes" id="UP000001449">
    <property type="component" value="Chromosome 1"/>
</dbReference>
<comment type="similarity">
    <text evidence="1">Belongs to the TRAFAC class myosin-kinesin ATPase superfamily. Kinesin family.</text>
</comment>
<evidence type="ECO:0000313" key="4">
    <source>
        <dbReference type="EMBL" id="EED95904.1"/>
    </source>
</evidence>
<dbReference type="GO" id="GO:0016887">
    <property type="term" value="F:ATP hydrolysis activity"/>
    <property type="evidence" value="ECO:0000318"/>
    <property type="project" value="GO_Central"/>
</dbReference>
<dbReference type="GeneID" id="7445149"/>
<dbReference type="Pfam" id="PF00225">
    <property type="entry name" value="Kinesin"/>
    <property type="match status" value="1"/>
</dbReference>
<dbReference type="eggNOG" id="KOG0240">
    <property type="taxonomic scope" value="Eukaryota"/>
</dbReference>
<dbReference type="GO" id="GO:0005874">
    <property type="term" value="C:microtubule"/>
    <property type="evidence" value="ECO:0000318"/>
    <property type="project" value="GO_Central"/>
</dbReference>
<dbReference type="GO" id="GO:0008017">
    <property type="term" value="F:microtubule binding"/>
    <property type="evidence" value="ECO:0000318"/>
    <property type="project" value="GO_Central"/>
</dbReference>
<dbReference type="InterPro" id="IPR036961">
    <property type="entry name" value="Kinesin_motor_dom_sf"/>
</dbReference>
<sequence>MSGISACIIMYGMQQSGKTHTLFGSTVEDVIDANDTGIIPRFSRDLLERIQDSDETMTFTLKFSVFGVYLEKILDILHPQSTQTHYMCSSSKGIHIENLTEAFCFEEADVTALIEKGRISLSILSARLGIDLSLLHTFFQFTMDQHNSVTGERKSSQMLFVDFAGRDATKGLYKTQMKEAKIFQRSYALLDNLVNGFDNRDVQCRASKLTSVLNYALSGRCFTTLIVTVSPSSETISVTTDAINFGQRVRKIVIEKPDHDEQVSLHTITNDTSCDDRLMSVLSDAQTELLVLRRQNILLSRDYRTIHQALDVDRKRLQTLTVEKDALEQEAKNFQSRDKRSRDFIRCLRSLYKGIQKDAYDLRMSETSEVLSLLDEDIDLSGFVELDHILVKEGFLSSDDIEDSDGMDLPTIPYDNAESHSVDQLRHDLRTMANKNVNLQFLLNKERQFIKNIVKTSGDLSNKRLAQEALYLKNERDEMTEAAKNVVWKLNEVSSCLSSSFLSMLVTIMLTKQSLSSCRSN</sequence>
<dbReference type="KEGG" id="tps:THAPSDRAFT_260980"/>
<organism evidence="4 5">
    <name type="scientific">Thalassiosira pseudonana</name>
    <name type="common">Marine diatom</name>
    <name type="synonym">Cyclotella nana</name>
    <dbReference type="NCBI Taxonomy" id="35128"/>
    <lineage>
        <taxon>Eukaryota</taxon>
        <taxon>Sar</taxon>
        <taxon>Stramenopiles</taxon>
        <taxon>Ochrophyta</taxon>
        <taxon>Bacillariophyta</taxon>
        <taxon>Coscinodiscophyceae</taxon>
        <taxon>Thalassiosirophycidae</taxon>
        <taxon>Thalassiosirales</taxon>
        <taxon>Thalassiosiraceae</taxon>
        <taxon>Thalassiosira</taxon>
    </lineage>
</organism>
<dbReference type="SUPFAM" id="SSF52540">
    <property type="entry name" value="P-loop containing nucleoside triphosphate hydrolases"/>
    <property type="match status" value="1"/>
</dbReference>
<dbReference type="RefSeq" id="XP_002286263.1">
    <property type="nucleotide sequence ID" value="XM_002286227.1"/>
</dbReference>
<protein>
    <recommendedName>
        <fullName evidence="3">Kinesin motor domain-containing protein</fullName>
    </recommendedName>
</protein>
<dbReference type="SMART" id="SM00129">
    <property type="entry name" value="KISc"/>
    <property type="match status" value="1"/>
</dbReference>